<dbReference type="EMBL" id="CP001359">
    <property type="protein sequence ID" value="ACL66699.1"/>
    <property type="molecule type" value="Genomic_DNA"/>
</dbReference>
<dbReference type="AlphaFoldDB" id="B8JHI7"/>
<gene>
    <name evidence="1" type="ordered locus">A2cp1_3365</name>
</gene>
<dbReference type="KEGG" id="acp:A2cp1_3365"/>
<reference evidence="1" key="1">
    <citation type="submission" date="2009-01" db="EMBL/GenBank/DDBJ databases">
        <title>Complete sequence of Anaeromyxobacter dehalogenans 2CP-1.</title>
        <authorList>
            <consortium name="US DOE Joint Genome Institute"/>
            <person name="Lucas S."/>
            <person name="Copeland A."/>
            <person name="Lapidus A."/>
            <person name="Glavina del Rio T."/>
            <person name="Dalin E."/>
            <person name="Tice H."/>
            <person name="Bruce D."/>
            <person name="Goodwin L."/>
            <person name="Pitluck S."/>
            <person name="Saunders E."/>
            <person name="Brettin T."/>
            <person name="Detter J.C."/>
            <person name="Han C."/>
            <person name="Larimer F."/>
            <person name="Land M."/>
            <person name="Hauser L."/>
            <person name="Kyrpides N."/>
            <person name="Ovchinnikova G."/>
            <person name="Beliaev A.S."/>
            <person name="Richardson P."/>
        </authorList>
    </citation>
    <scope>NUCLEOTIDE SEQUENCE</scope>
    <source>
        <strain evidence="1">2CP-1</strain>
    </source>
</reference>
<proteinExistence type="predicted"/>
<keyword evidence="2" id="KW-1185">Reference proteome</keyword>
<dbReference type="RefSeq" id="WP_015934508.1">
    <property type="nucleotide sequence ID" value="NC_011891.1"/>
</dbReference>
<protein>
    <submittedName>
        <fullName evidence="1">Uncharacterized protein</fullName>
    </submittedName>
</protein>
<sequence length="73" mass="8286">MNENFGEMKARLRKLTERLTGEPDRMLGNLEFARAVSQAQRLLRDGDRTREPSEALRAAIDKAELLGRSSREG</sequence>
<name>B8JHI7_ANAD2</name>
<dbReference type="Proteomes" id="UP000007089">
    <property type="component" value="Chromosome"/>
</dbReference>
<dbReference type="HOGENOM" id="CLU_2696460_0_0_7"/>
<evidence type="ECO:0000313" key="2">
    <source>
        <dbReference type="Proteomes" id="UP000007089"/>
    </source>
</evidence>
<accession>B8JHI7</accession>
<evidence type="ECO:0000313" key="1">
    <source>
        <dbReference type="EMBL" id="ACL66699.1"/>
    </source>
</evidence>
<organism evidence="1 2">
    <name type="scientific">Anaeromyxobacter dehalogenans (strain ATCC BAA-258 / DSM 21875 / 2CP-1)</name>
    <dbReference type="NCBI Taxonomy" id="455488"/>
    <lineage>
        <taxon>Bacteria</taxon>
        <taxon>Pseudomonadati</taxon>
        <taxon>Myxococcota</taxon>
        <taxon>Myxococcia</taxon>
        <taxon>Myxococcales</taxon>
        <taxon>Cystobacterineae</taxon>
        <taxon>Anaeromyxobacteraceae</taxon>
        <taxon>Anaeromyxobacter</taxon>
    </lineage>
</organism>